<dbReference type="CDD" id="cd11386">
    <property type="entry name" value="MCP_signal"/>
    <property type="match status" value="1"/>
</dbReference>
<keyword evidence="1 3" id="KW-0807">Transducer</keyword>
<dbReference type="PROSITE" id="PS50885">
    <property type="entry name" value="HAMP"/>
    <property type="match status" value="1"/>
</dbReference>
<dbReference type="InterPro" id="IPR024478">
    <property type="entry name" value="HlyB_4HB_MCP"/>
</dbReference>
<dbReference type="SMART" id="SM00283">
    <property type="entry name" value="MA"/>
    <property type="match status" value="1"/>
</dbReference>
<dbReference type="RefSeq" id="WP_122628533.1">
    <property type="nucleotide sequence ID" value="NZ_UPPP01000077.1"/>
</dbReference>
<dbReference type="Proteomes" id="UP000277811">
    <property type="component" value="Unassembled WGS sequence"/>
</dbReference>
<accession>A0A498RBE7</accession>
<dbReference type="PANTHER" id="PTHR32089:SF112">
    <property type="entry name" value="LYSOZYME-LIKE PROTEIN-RELATED"/>
    <property type="match status" value="1"/>
</dbReference>
<keyword evidence="4" id="KW-0812">Transmembrane</keyword>
<dbReference type="GO" id="GO:0007165">
    <property type="term" value="P:signal transduction"/>
    <property type="evidence" value="ECO:0007669"/>
    <property type="project" value="UniProtKB-KW"/>
</dbReference>
<dbReference type="PROSITE" id="PS50111">
    <property type="entry name" value="CHEMOTAXIS_TRANSDUC_2"/>
    <property type="match status" value="1"/>
</dbReference>
<evidence type="ECO:0000256" key="2">
    <source>
        <dbReference type="ARBA" id="ARBA00029447"/>
    </source>
</evidence>
<dbReference type="EMBL" id="UPPP01000077">
    <property type="protein sequence ID" value="VBB07602.1"/>
    <property type="molecule type" value="Genomic_DNA"/>
</dbReference>
<dbReference type="AlphaFoldDB" id="A0A498RBE7"/>
<dbReference type="GO" id="GO:0016020">
    <property type="term" value="C:membrane"/>
    <property type="evidence" value="ECO:0007669"/>
    <property type="project" value="InterPro"/>
</dbReference>
<dbReference type="InterPro" id="IPR004089">
    <property type="entry name" value="MCPsignal_dom"/>
</dbReference>
<evidence type="ECO:0000313" key="8">
    <source>
        <dbReference type="Proteomes" id="UP000277811"/>
    </source>
</evidence>
<keyword evidence="4" id="KW-1133">Transmembrane helix</keyword>
<evidence type="ECO:0000256" key="3">
    <source>
        <dbReference type="PROSITE-ProRule" id="PRU00284"/>
    </source>
</evidence>
<dbReference type="Gene3D" id="1.10.287.950">
    <property type="entry name" value="Methyl-accepting chemotaxis protein"/>
    <property type="match status" value="1"/>
</dbReference>
<dbReference type="GO" id="GO:0006935">
    <property type="term" value="P:chemotaxis"/>
    <property type="evidence" value="ECO:0007669"/>
    <property type="project" value="InterPro"/>
</dbReference>
<evidence type="ECO:0000256" key="1">
    <source>
        <dbReference type="ARBA" id="ARBA00023224"/>
    </source>
</evidence>
<evidence type="ECO:0000259" key="5">
    <source>
        <dbReference type="PROSITE" id="PS50111"/>
    </source>
</evidence>
<dbReference type="Gene3D" id="6.10.340.10">
    <property type="match status" value="1"/>
</dbReference>
<dbReference type="PRINTS" id="PR00260">
    <property type="entry name" value="CHEMTRNSDUCR"/>
</dbReference>
<evidence type="ECO:0000259" key="6">
    <source>
        <dbReference type="PROSITE" id="PS50885"/>
    </source>
</evidence>
<sequence>MRKVSLAALTIGQKIYLILTLVSFVAIVVGTVGLIGIGKSNESLHIVYKERVVPLKQLKMVSDMYSINIVNTCQKVKNGYLSWAEGIKNIKEARKVIKLQWDNYKSIHLSPQEKAIVIEAEPWLKRADLSAAKVLELMQARDRKELENYTITELYPTVDPIAGKIEKLVDLQLEGAKQEYDTAQKNYFLFRNLFMVLLGGGISLALFIAFFIIGTITTPLQRMLDNAQAVAAGNLAIQSIHVKSQDEVSRLGAAFNSMTGNLRQLVTEVALSAGRVAASSEQLTANAEQSAQAAGQVAGSISGVAAGTEKQLNSVDTAMTVVEQMSVQIQTIAANAAVVSDASAQTAKAAKDGGKIVDMVSGKMSEIEATVNQSTAIVTELKEYSRDIGRIVETITGIAGQTNLLALNAAIEAARAGKEGRGFAVVAEEVRLLAEQSQLAAKQIVALIATIQGNIDKAVAAMAEGTCKVKSGTETVTIAGQAFTEVVRHIEQVSDQVKDIAASIQQIAGGSRQIVGSVQEIDQISRATAAETQAVSAATEEQAAAMEEIASASDALAKMAQKLQQAVNRFSV</sequence>
<gene>
    <name evidence="7" type="ORF">LUCI_2867</name>
</gene>
<feature type="transmembrane region" description="Helical" evidence="4">
    <location>
        <begin position="15"/>
        <end position="37"/>
    </location>
</feature>
<keyword evidence="7" id="KW-0675">Receptor</keyword>
<name>A0A498RBE7_9FIRM</name>
<evidence type="ECO:0000256" key="4">
    <source>
        <dbReference type="SAM" id="Phobius"/>
    </source>
</evidence>
<dbReference type="Pfam" id="PF00672">
    <property type="entry name" value="HAMP"/>
    <property type="match status" value="1"/>
</dbReference>
<feature type="domain" description="Methyl-accepting transducer" evidence="5">
    <location>
        <begin position="286"/>
        <end position="522"/>
    </location>
</feature>
<dbReference type="SMART" id="SM00304">
    <property type="entry name" value="HAMP"/>
    <property type="match status" value="2"/>
</dbReference>
<dbReference type="Pfam" id="PF12729">
    <property type="entry name" value="4HB_MCP_1"/>
    <property type="match status" value="1"/>
</dbReference>
<protein>
    <submittedName>
        <fullName evidence="7">Chemotaxis methyl-accepting receptor</fullName>
    </submittedName>
</protein>
<dbReference type="Pfam" id="PF00015">
    <property type="entry name" value="MCPsignal"/>
    <property type="match status" value="1"/>
</dbReference>
<dbReference type="SUPFAM" id="SSF58104">
    <property type="entry name" value="Methyl-accepting chemotaxis protein (MCP) signaling domain"/>
    <property type="match status" value="1"/>
</dbReference>
<comment type="similarity">
    <text evidence="2">Belongs to the methyl-accepting chemotaxis (MCP) protein family.</text>
</comment>
<keyword evidence="8" id="KW-1185">Reference proteome</keyword>
<feature type="domain" description="HAMP" evidence="6">
    <location>
        <begin position="214"/>
        <end position="267"/>
    </location>
</feature>
<dbReference type="OrthoDB" id="136416at2"/>
<evidence type="ECO:0000313" key="7">
    <source>
        <dbReference type="EMBL" id="VBB07602.1"/>
    </source>
</evidence>
<dbReference type="InterPro" id="IPR003660">
    <property type="entry name" value="HAMP_dom"/>
</dbReference>
<reference evidence="7 8" key="1">
    <citation type="submission" date="2018-06" db="EMBL/GenBank/DDBJ databases">
        <authorList>
            <person name="Strepis N."/>
        </authorList>
    </citation>
    <scope>NUCLEOTIDE SEQUENCE [LARGE SCALE GENOMIC DNA]</scope>
    <source>
        <strain evidence="7">LUCI</strain>
    </source>
</reference>
<organism evidence="7 8">
    <name type="scientific">Lucifera butyrica</name>
    <dbReference type="NCBI Taxonomy" id="1351585"/>
    <lineage>
        <taxon>Bacteria</taxon>
        <taxon>Bacillati</taxon>
        <taxon>Bacillota</taxon>
        <taxon>Negativicutes</taxon>
        <taxon>Veillonellales</taxon>
        <taxon>Veillonellaceae</taxon>
        <taxon>Lucifera</taxon>
    </lineage>
</organism>
<dbReference type="PANTHER" id="PTHR32089">
    <property type="entry name" value="METHYL-ACCEPTING CHEMOTAXIS PROTEIN MCPB"/>
    <property type="match status" value="1"/>
</dbReference>
<keyword evidence="4" id="KW-0472">Membrane</keyword>
<dbReference type="CDD" id="cd06225">
    <property type="entry name" value="HAMP"/>
    <property type="match status" value="1"/>
</dbReference>
<dbReference type="InterPro" id="IPR004090">
    <property type="entry name" value="Chemotax_Me-accpt_rcpt"/>
</dbReference>
<proteinExistence type="inferred from homology"/>
<feature type="transmembrane region" description="Helical" evidence="4">
    <location>
        <begin position="193"/>
        <end position="213"/>
    </location>
</feature>
<dbReference type="GO" id="GO:0004888">
    <property type="term" value="F:transmembrane signaling receptor activity"/>
    <property type="evidence" value="ECO:0007669"/>
    <property type="project" value="InterPro"/>
</dbReference>